<reference evidence="2" key="1">
    <citation type="journal article" date="2020" name="Stud. Mycol.">
        <title>101 Dothideomycetes genomes: A test case for predicting lifestyles and emergence of pathogens.</title>
        <authorList>
            <person name="Haridas S."/>
            <person name="Albert R."/>
            <person name="Binder M."/>
            <person name="Bloem J."/>
            <person name="LaButti K."/>
            <person name="Salamov A."/>
            <person name="Andreopoulos B."/>
            <person name="Baker S."/>
            <person name="Barry K."/>
            <person name="Bills G."/>
            <person name="Bluhm B."/>
            <person name="Cannon C."/>
            <person name="Castanera R."/>
            <person name="Culley D."/>
            <person name="Daum C."/>
            <person name="Ezra D."/>
            <person name="Gonzalez J."/>
            <person name="Henrissat B."/>
            <person name="Kuo A."/>
            <person name="Liang C."/>
            <person name="Lipzen A."/>
            <person name="Lutzoni F."/>
            <person name="Magnuson J."/>
            <person name="Mondo S."/>
            <person name="Nolan M."/>
            <person name="Ohm R."/>
            <person name="Pangilinan J."/>
            <person name="Park H.-J."/>
            <person name="Ramirez L."/>
            <person name="Alfaro M."/>
            <person name="Sun H."/>
            <person name="Tritt A."/>
            <person name="Yoshinaga Y."/>
            <person name="Zwiers L.-H."/>
            <person name="Turgeon B."/>
            <person name="Goodwin S."/>
            <person name="Spatafora J."/>
            <person name="Crous P."/>
            <person name="Grigoriev I."/>
        </authorList>
    </citation>
    <scope>NUCLEOTIDE SEQUENCE [LARGE SCALE GENOMIC DNA]</scope>
    <source>
        <strain evidence="2">CBS 304.66</strain>
    </source>
</reference>
<sequence length="87" mass="9602">MLRTHTTERAKARIRTGLTPSDIAMLLSFLILSCHTDVPGNINKNSLSILCGNALFGRICISPSRSYVRPQKLAALIILFPPSPKRK</sequence>
<accession>A0A9P4ND88</accession>
<organism evidence="1 2">
    <name type="scientific">Lojkania enalia</name>
    <dbReference type="NCBI Taxonomy" id="147567"/>
    <lineage>
        <taxon>Eukaryota</taxon>
        <taxon>Fungi</taxon>
        <taxon>Dikarya</taxon>
        <taxon>Ascomycota</taxon>
        <taxon>Pezizomycotina</taxon>
        <taxon>Dothideomycetes</taxon>
        <taxon>Pleosporomycetidae</taxon>
        <taxon>Pleosporales</taxon>
        <taxon>Pleosporales incertae sedis</taxon>
        <taxon>Lojkania</taxon>
    </lineage>
</organism>
<dbReference type="AlphaFoldDB" id="A0A9P4ND88"/>
<evidence type="ECO:0000313" key="1">
    <source>
        <dbReference type="EMBL" id="KAF2271099.1"/>
    </source>
</evidence>
<gene>
    <name evidence="1" type="ORF">CC78DRAFT_11585</name>
</gene>
<dbReference type="Proteomes" id="UP000800093">
    <property type="component" value="Unassembled WGS sequence"/>
</dbReference>
<name>A0A9P4ND88_9PLEO</name>
<keyword evidence="2" id="KW-1185">Reference proteome</keyword>
<proteinExistence type="predicted"/>
<comment type="caution">
    <text evidence="1">The sequence shown here is derived from an EMBL/GenBank/DDBJ whole genome shotgun (WGS) entry which is preliminary data.</text>
</comment>
<dbReference type="EMBL" id="ML986578">
    <property type="protein sequence ID" value="KAF2271099.1"/>
    <property type="molecule type" value="Genomic_DNA"/>
</dbReference>
<protein>
    <submittedName>
        <fullName evidence="1">Uncharacterized protein</fullName>
    </submittedName>
</protein>
<evidence type="ECO:0000313" key="2">
    <source>
        <dbReference type="Proteomes" id="UP000800093"/>
    </source>
</evidence>
<dbReference type="PROSITE" id="PS51257">
    <property type="entry name" value="PROKAR_LIPOPROTEIN"/>
    <property type="match status" value="1"/>
</dbReference>